<dbReference type="PANTHER" id="PTHR23044:SF61">
    <property type="entry name" value="3'-5' EXORIBONUCLEASE 1-RELATED"/>
    <property type="match status" value="1"/>
</dbReference>
<comment type="caution">
    <text evidence="6">The sequence shown here is derived from an EMBL/GenBank/DDBJ whole genome shotgun (WGS) entry which is preliminary data.</text>
</comment>
<dbReference type="Proteomes" id="UP001203136">
    <property type="component" value="Unassembled WGS sequence"/>
</dbReference>
<dbReference type="EMBL" id="JAINVB010000001">
    <property type="protein sequence ID" value="MCK0088539.1"/>
    <property type="molecule type" value="Genomic_DNA"/>
</dbReference>
<accession>A0AAW5F9J3</accession>
<dbReference type="EMBL" id="JAQLGM010000001">
    <property type="protein sequence ID" value="MDB1998728.1"/>
    <property type="molecule type" value="Genomic_DNA"/>
</dbReference>
<keyword evidence="1" id="KW-0540">Nuclease</keyword>
<feature type="domain" description="Exonuclease" evidence="5">
    <location>
        <begin position="3"/>
        <end position="185"/>
    </location>
</feature>
<proteinExistence type="predicted"/>
<protein>
    <submittedName>
        <fullName evidence="6">Exonuclease domain-containing protein</fullName>
    </submittedName>
</protein>
<dbReference type="AlphaFoldDB" id="A0AAW5F9J3"/>
<dbReference type="SUPFAM" id="SSF53098">
    <property type="entry name" value="Ribonuclease H-like"/>
    <property type="match status" value="1"/>
</dbReference>
<dbReference type="CDD" id="cd06133">
    <property type="entry name" value="ERI-1_3'hExo_like"/>
    <property type="match status" value="1"/>
</dbReference>
<dbReference type="GO" id="GO:0003676">
    <property type="term" value="F:nucleic acid binding"/>
    <property type="evidence" value="ECO:0007669"/>
    <property type="project" value="InterPro"/>
</dbReference>
<dbReference type="Pfam" id="PF00929">
    <property type="entry name" value="RNase_T"/>
    <property type="match status" value="1"/>
</dbReference>
<dbReference type="InterPro" id="IPR047201">
    <property type="entry name" value="ERI-1_3'hExo-like"/>
</dbReference>
<evidence type="ECO:0000256" key="1">
    <source>
        <dbReference type="ARBA" id="ARBA00022722"/>
    </source>
</evidence>
<evidence type="ECO:0000256" key="3">
    <source>
        <dbReference type="ARBA" id="ARBA00022839"/>
    </source>
</evidence>
<feature type="region of interest" description="Disordered" evidence="4">
    <location>
        <begin position="304"/>
        <end position="335"/>
    </location>
</feature>
<reference evidence="6" key="1">
    <citation type="journal article" date="2022" name="Cell Host Microbe">
        <title>Colonization of the live biotherapeutic product VE303 and modulation of the microbiota and metabolites in healthy volunteers.</title>
        <authorList>
            <person name="Dsouza M."/>
            <person name="Menon R."/>
            <person name="Crossette E."/>
            <person name="Bhattarai S.K."/>
            <person name="Schneider J."/>
            <person name="Kim Y.G."/>
            <person name="Reddy S."/>
            <person name="Caballero S."/>
            <person name="Felix C."/>
            <person name="Cornacchione L."/>
            <person name="Hendrickson J."/>
            <person name="Watson A.R."/>
            <person name="Minot S.S."/>
            <person name="Greenfield N."/>
            <person name="Schopf L."/>
            <person name="Szabady R."/>
            <person name="Patarroyo J."/>
            <person name="Smith W."/>
            <person name="Harrison P."/>
            <person name="Kuijper E.J."/>
            <person name="Kelly C.P."/>
            <person name="Olle B."/>
            <person name="Bobilev D."/>
            <person name="Silber J.L."/>
            <person name="Bucci V."/>
            <person name="Roberts B."/>
            <person name="Faith J."/>
            <person name="Norman J.M."/>
        </authorList>
    </citation>
    <scope>NUCLEOTIDE SEQUENCE</scope>
    <source>
        <strain evidence="6">VE303-04</strain>
    </source>
</reference>
<keyword evidence="3 6" id="KW-0269">Exonuclease</keyword>
<dbReference type="InterPro" id="IPR051274">
    <property type="entry name" value="3-5_Exoribonuclease"/>
</dbReference>
<feature type="compositionally biased region" description="Basic residues" evidence="4">
    <location>
        <begin position="308"/>
        <end position="320"/>
    </location>
</feature>
<dbReference type="RefSeq" id="WP_003503831.1">
    <property type="nucleotide sequence ID" value="NZ_BAABZD010000005.1"/>
</dbReference>
<dbReference type="Gene3D" id="3.30.420.10">
    <property type="entry name" value="Ribonuclease H-like superfamily/Ribonuclease H"/>
    <property type="match status" value="1"/>
</dbReference>
<keyword evidence="2" id="KW-0378">Hydrolase</keyword>
<dbReference type="InterPro" id="IPR012337">
    <property type="entry name" value="RNaseH-like_sf"/>
</dbReference>
<dbReference type="InterPro" id="IPR036397">
    <property type="entry name" value="RNaseH_sf"/>
</dbReference>
<evidence type="ECO:0000313" key="6">
    <source>
        <dbReference type="EMBL" id="MCK0088539.1"/>
    </source>
</evidence>
<evidence type="ECO:0000259" key="5">
    <source>
        <dbReference type="SMART" id="SM00479"/>
    </source>
</evidence>
<dbReference type="Proteomes" id="UP001300871">
    <property type="component" value="Unassembled WGS sequence"/>
</dbReference>
<evidence type="ECO:0000313" key="8">
    <source>
        <dbReference type="Proteomes" id="UP001203136"/>
    </source>
</evidence>
<evidence type="ECO:0000256" key="4">
    <source>
        <dbReference type="SAM" id="MobiDB-lite"/>
    </source>
</evidence>
<reference evidence="7" key="2">
    <citation type="submission" date="2023-01" db="EMBL/GenBank/DDBJ databases">
        <title>Human gut microbiome strain richness.</title>
        <authorList>
            <person name="Chen-Liaw A."/>
        </authorList>
    </citation>
    <scope>NUCLEOTIDE SEQUENCE</scope>
    <source>
        <strain evidence="7">B1_m1001713B170214d0_201011</strain>
    </source>
</reference>
<dbReference type="PANTHER" id="PTHR23044">
    <property type="entry name" value="3'-5' EXONUCLEASE ERI1-RELATED"/>
    <property type="match status" value="1"/>
</dbReference>
<evidence type="ECO:0000313" key="7">
    <source>
        <dbReference type="EMBL" id="MDB1998728.1"/>
    </source>
</evidence>
<dbReference type="SMART" id="SM00479">
    <property type="entry name" value="EXOIII"/>
    <property type="match status" value="1"/>
</dbReference>
<organism evidence="6 8">
    <name type="scientific">Clostridium symbiosum</name>
    <name type="common">Bacteroides symbiosus</name>
    <dbReference type="NCBI Taxonomy" id="1512"/>
    <lineage>
        <taxon>Bacteria</taxon>
        <taxon>Bacillati</taxon>
        <taxon>Bacillota</taxon>
        <taxon>Clostridia</taxon>
        <taxon>Lachnospirales</taxon>
        <taxon>Lachnospiraceae</taxon>
        <taxon>Otoolea</taxon>
    </lineage>
</organism>
<gene>
    <name evidence="6" type="ORF">K5I21_22300</name>
    <name evidence="7" type="ORF">PM006_00720</name>
</gene>
<dbReference type="GeneID" id="57968448"/>
<dbReference type="GO" id="GO:0000175">
    <property type="term" value="F:3'-5'-RNA exonuclease activity"/>
    <property type="evidence" value="ECO:0007669"/>
    <property type="project" value="InterPro"/>
</dbReference>
<name>A0AAW5F9J3_CLOSY</name>
<evidence type="ECO:0000256" key="2">
    <source>
        <dbReference type="ARBA" id="ARBA00022801"/>
    </source>
</evidence>
<sequence>MGQYIVLDLEWNQSPLGKDGSMDRLPFEIIEIGAVKLNASLQIISEFRRLIRPRVYRQMHFKISEVTHMSMDELNMEGEEFGKAMEEFLAWCGDDYKFCTWGSMDLTELQRNMVYHGLDIPFRMPLLYYDLQKIYGLIRGDKQKDSLDTVVEELGIAEDRPFHRALDDAYYTGRIMAEMDFYSMVEYVSVDYYRPPETEEDEIYLEFPGYAKFVSRMYDTKERILEERRVTDMVCYKCRRTLRKKIRWFSSNQKFYFCLAYCPEHGYMKGKIRIKKSEDGSVFAVKTTKLIGEDGAALITKKKEEAKKKRADRNKAKRAFRNNSDKSVSEECGTL</sequence>
<dbReference type="InterPro" id="IPR013520">
    <property type="entry name" value="Ribonucl_H"/>
</dbReference>